<reference evidence="1" key="1">
    <citation type="submission" date="2024-06" db="EMBL/GenBank/DDBJ databases">
        <authorList>
            <person name="Coelho C."/>
            <person name="Bento M."/>
            <person name="Garcia E."/>
            <person name="Camelo A."/>
            <person name="Brandao I."/>
            <person name="Espirito Santo C."/>
            <person name="Trovao J."/>
            <person name="Verissimo A."/>
            <person name="Costa J."/>
            <person name="Tiago I."/>
        </authorList>
    </citation>
    <scope>NUCLEOTIDE SEQUENCE</scope>
    <source>
        <strain evidence="1">KWT182</strain>
    </source>
</reference>
<gene>
    <name evidence="1" type="ORF">ABK905_20140</name>
</gene>
<dbReference type="EMBL" id="CP157947">
    <property type="protein sequence ID" value="XBS68852.1"/>
    <property type="molecule type" value="Genomic_DNA"/>
</dbReference>
<sequence>MSKQRFVFLMKGDVVTPQSLEDPDAGEIIRAALCQRFFISPLQVLAKTAMRR</sequence>
<evidence type="ECO:0000313" key="1">
    <source>
        <dbReference type="EMBL" id="XBS68852.1"/>
    </source>
</evidence>
<accession>A0AAU7Q7G9</accession>
<name>A0AAU7Q7G9_9GAMM</name>
<proteinExistence type="predicted"/>
<protein>
    <submittedName>
        <fullName evidence="1">Uncharacterized protein</fullName>
    </submittedName>
</protein>
<dbReference type="AlphaFoldDB" id="A0AAU7Q7G9"/>
<organism evidence="1">
    <name type="scientific">Acerihabitans sp. KWT182</name>
    <dbReference type="NCBI Taxonomy" id="3157919"/>
    <lineage>
        <taxon>Bacteria</taxon>
        <taxon>Pseudomonadati</taxon>
        <taxon>Pseudomonadota</taxon>
        <taxon>Gammaproteobacteria</taxon>
        <taxon>Enterobacterales</taxon>
        <taxon>Pectobacteriaceae</taxon>
        <taxon>Acerihabitans</taxon>
    </lineage>
</organism>